<name>E0S179_BUTPB</name>
<dbReference type="SUPFAM" id="SSF53756">
    <property type="entry name" value="UDP-Glycosyltransferase/glycogen phosphorylase"/>
    <property type="match status" value="1"/>
</dbReference>
<evidence type="ECO:0000259" key="2">
    <source>
        <dbReference type="Pfam" id="PF00534"/>
    </source>
</evidence>
<evidence type="ECO:0000313" key="3">
    <source>
        <dbReference type="EMBL" id="ADL33554.1"/>
    </source>
</evidence>
<feature type="domain" description="Glycosyl transferase family 1" evidence="2">
    <location>
        <begin position="234"/>
        <end position="400"/>
    </location>
</feature>
<proteinExistence type="predicted"/>
<gene>
    <name evidence="3" type="ordered locus">bpr_I0811</name>
</gene>
<dbReference type="eggNOG" id="COG0438">
    <property type="taxonomic scope" value="Bacteria"/>
</dbReference>
<evidence type="ECO:0000313" key="4">
    <source>
        <dbReference type="Proteomes" id="UP000001299"/>
    </source>
</evidence>
<keyword evidence="4" id="KW-1185">Reference proteome</keyword>
<dbReference type="EMBL" id="CP001810">
    <property type="protein sequence ID" value="ADL33554.1"/>
    <property type="molecule type" value="Genomic_DNA"/>
</dbReference>
<reference evidence="3 4" key="1">
    <citation type="journal article" date="2010" name="PLoS ONE">
        <title>The glycobiome of the rumen bacterium Butyrivibrio proteoclasticus B316(T) highlights adaptation to a polysaccharide-rich environment.</title>
        <authorList>
            <person name="Kelly W.J."/>
            <person name="Leahy S.C."/>
            <person name="Altermann E."/>
            <person name="Yeoman C.J."/>
            <person name="Dunne J.C."/>
            <person name="Kong Z."/>
            <person name="Pacheco D.M."/>
            <person name="Li D."/>
            <person name="Noel S.J."/>
            <person name="Moon C.D."/>
            <person name="Cookson A.L."/>
            <person name="Attwood G.T."/>
        </authorList>
    </citation>
    <scope>NUCLEOTIDE SEQUENCE [LARGE SCALE GENOMIC DNA]</scope>
    <source>
        <strain evidence="4">ATCC 51982 / DSM 14932 / B316</strain>
    </source>
</reference>
<dbReference type="PANTHER" id="PTHR46401">
    <property type="entry name" value="GLYCOSYLTRANSFERASE WBBK-RELATED"/>
    <property type="match status" value="1"/>
</dbReference>
<dbReference type="CAZy" id="GT4">
    <property type="family name" value="Glycosyltransferase Family 4"/>
</dbReference>
<dbReference type="CDD" id="cd03794">
    <property type="entry name" value="GT4_WbuB-like"/>
    <property type="match status" value="1"/>
</dbReference>
<dbReference type="Proteomes" id="UP000001299">
    <property type="component" value="Chromosome 1"/>
</dbReference>
<dbReference type="InterPro" id="IPR001296">
    <property type="entry name" value="Glyco_trans_1"/>
</dbReference>
<dbReference type="RefSeq" id="WP_013280210.1">
    <property type="nucleotide sequence ID" value="NC_014387.1"/>
</dbReference>
<dbReference type="STRING" id="515622.bpr_I0811"/>
<dbReference type="HOGENOM" id="CLU_009583_11_0_9"/>
<dbReference type="GO" id="GO:0009103">
    <property type="term" value="P:lipopolysaccharide biosynthetic process"/>
    <property type="evidence" value="ECO:0007669"/>
    <property type="project" value="TreeGrafter"/>
</dbReference>
<dbReference type="KEGG" id="bpb:bpr_I0811"/>
<keyword evidence="1 3" id="KW-0808">Transferase</keyword>
<sequence length="451" mass="50475">MGRPEKQKLLIYAHYYAPDVASTGQLLQDMAEGMLDVFDVTVICTVPSYGGKVSPEYKDKKFYEENINGVKVIRISVPEFTKSNKISRIRNLFAYYFGAKKATKMVGHQDFIFTISQPPILGGMLGVFGKKVLKNSEGGSPLFVYCIQDFNPEQVIATGYVKFKSIIKIAKWMDNRSCVKSDLVVTVGRDLEQTLVHRFGNKKVPNHTIINNWVDEKEIHPLSADSEGVEEFNKTYGLENKFVIMYSGNIGLYYDLDGLIEVMAKFNGAKTPDGREVCFAFVGAGAMLKKLEEYKEEHSLNNIVFIPYQDKDKLIYSLNAADVHWCVSAKGIKGVSCPSKFYGIAGVGKPVIGVLEKGAEIEMLIDEIGCGKLAEPGDYDTIEEIVNWFISNADSSELAEMGRKAHDYLMGHLTKNLSINKYKKAMLTYEQQLLQTSVETTEGEIRKEITA</sequence>
<evidence type="ECO:0000256" key="1">
    <source>
        <dbReference type="ARBA" id="ARBA00022679"/>
    </source>
</evidence>
<dbReference type="PANTHER" id="PTHR46401:SF2">
    <property type="entry name" value="GLYCOSYLTRANSFERASE WBBK-RELATED"/>
    <property type="match status" value="1"/>
</dbReference>
<dbReference type="Gene3D" id="3.40.50.2000">
    <property type="entry name" value="Glycogen Phosphorylase B"/>
    <property type="match status" value="2"/>
</dbReference>
<dbReference type="GO" id="GO:0016757">
    <property type="term" value="F:glycosyltransferase activity"/>
    <property type="evidence" value="ECO:0007669"/>
    <property type="project" value="InterPro"/>
</dbReference>
<organism evidence="3 4">
    <name type="scientific">Butyrivibrio proteoclasticus (strain ATCC 51982 / DSM 14932 / B316)</name>
    <name type="common">Clostridium proteoclasticum</name>
    <dbReference type="NCBI Taxonomy" id="515622"/>
    <lineage>
        <taxon>Bacteria</taxon>
        <taxon>Bacillati</taxon>
        <taxon>Bacillota</taxon>
        <taxon>Clostridia</taxon>
        <taxon>Lachnospirales</taxon>
        <taxon>Lachnospiraceae</taxon>
        <taxon>Butyrivibrio</taxon>
    </lineage>
</organism>
<dbReference type="AlphaFoldDB" id="E0S179"/>
<dbReference type="Pfam" id="PF00534">
    <property type="entry name" value="Glycos_transf_1"/>
    <property type="match status" value="1"/>
</dbReference>
<accession>E0S179</accession>
<protein>
    <submittedName>
        <fullName evidence="3">Glycosyl transferase GT4 family</fullName>
    </submittedName>
</protein>